<gene>
    <name evidence="2" type="ORF">BaRGS_00039165</name>
</gene>
<dbReference type="AlphaFoldDB" id="A0ABD0J4T2"/>
<reference evidence="2 3" key="1">
    <citation type="journal article" date="2023" name="Sci. Data">
        <title>Genome assembly of the Korean intertidal mud-creeper Batillaria attramentaria.</title>
        <authorList>
            <person name="Patra A.K."/>
            <person name="Ho P.T."/>
            <person name="Jun S."/>
            <person name="Lee S.J."/>
            <person name="Kim Y."/>
            <person name="Won Y.J."/>
        </authorList>
    </citation>
    <scope>NUCLEOTIDE SEQUENCE [LARGE SCALE GENOMIC DNA]</scope>
    <source>
        <strain evidence="2">Wonlab-2016</strain>
    </source>
</reference>
<sequence length="129" mass="14299">MASKIADVEITDQPRGQINPVMAGIKANRTIVIVLRLAFNIVTELSLSTRRTVDQHTQLESDVDRDGDEPSRPAILVYTHLAGMTLPQQQKKKQNTASGHSLRQLSSMSGSRTRGLAVETLNRMSFQTR</sequence>
<evidence type="ECO:0000256" key="1">
    <source>
        <dbReference type="SAM" id="MobiDB-lite"/>
    </source>
</evidence>
<feature type="region of interest" description="Disordered" evidence="1">
    <location>
        <begin position="50"/>
        <end position="72"/>
    </location>
</feature>
<feature type="compositionally biased region" description="Polar residues" evidence="1">
    <location>
        <begin position="95"/>
        <end position="112"/>
    </location>
</feature>
<organism evidence="2 3">
    <name type="scientific">Batillaria attramentaria</name>
    <dbReference type="NCBI Taxonomy" id="370345"/>
    <lineage>
        <taxon>Eukaryota</taxon>
        <taxon>Metazoa</taxon>
        <taxon>Spiralia</taxon>
        <taxon>Lophotrochozoa</taxon>
        <taxon>Mollusca</taxon>
        <taxon>Gastropoda</taxon>
        <taxon>Caenogastropoda</taxon>
        <taxon>Sorbeoconcha</taxon>
        <taxon>Cerithioidea</taxon>
        <taxon>Batillariidae</taxon>
        <taxon>Batillaria</taxon>
    </lineage>
</organism>
<dbReference type="Proteomes" id="UP001519460">
    <property type="component" value="Unassembled WGS sequence"/>
</dbReference>
<keyword evidence="3" id="KW-1185">Reference proteome</keyword>
<evidence type="ECO:0000313" key="3">
    <source>
        <dbReference type="Proteomes" id="UP001519460"/>
    </source>
</evidence>
<protein>
    <submittedName>
        <fullName evidence="2">Uncharacterized protein</fullName>
    </submittedName>
</protein>
<evidence type="ECO:0000313" key="2">
    <source>
        <dbReference type="EMBL" id="KAK7457958.1"/>
    </source>
</evidence>
<accession>A0ABD0J4T2</accession>
<feature type="compositionally biased region" description="Basic and acidic residues" evidence="1">
    <location>
        <begin position="51"/>
        <end position="71"/>
    </location>
</feature>
<name>A0ABD0J4T2_9CAEN</name>
<feature type="region of interest" description="Disordered" evidence="1">
    <location>
        <begin position="87"/>
        <end position="129"/>
    </location>
</feature>
<dbReference type="EMBL" id="JACVVK020000668">
    <property type="protein sequence ID" value="KAK7457958.1"/>
    <property type="molecule type" value="Genomic_DNA"/>
</dbReference>
<proteinExistence type="predicted"/>
<comment type="caution">
    <text evidence="2">The sequence shown here is derived from an EMBL/GenBank/DDBJ whole genome shotgun (WGS) entry which is preliminary data.</text>
</comment>